<feature type="transmembrane region" description="Helical" evidence="1">
    <location>
        <begin position="85"/>
        <end position="108"/>
    </location>
</feature>
<keyword evidence="1" id="KW-0472">Membrane</keyword>
<comment type="caution">
    <text evidence="2">The sequence shown here is derived from an EMBL/GenBank/DDBJ whole genome shotgun (WGS) entry which is preliminary data.</text>
</comment>
<accession>A0A7X8SMW6</accession>
<name>A0A7X8SMW6_9BACT</name>
<protein>
    <recommendedName>
        <fullName evidence="4">DUF4199 domain-containing protein</fullName>
    </recommendedName>
</protein>
<keyword evidence="3" id="KW-1185">Reference proteome</keyword>
<evidence type="ECO:0008006" key="4">
    <source>
        <dbReference type="Google" id="ProtNLM"/>
    </source>
</evidence>
<evidence type="ECO:0000313" key="3">
    <source>
        <dbReference type="Proteomes" id="UP000585050"/>
    </source>
</evidence>
<gene>
    <name evidence="2" type="ORF">HGP29_18025</name>
</gene>
<dbReference type="AlphaFoldDB" id="A0A7X8SMW6"/>
<reference evidence="2 3" key="1">
    <citation type="submission" date="2020-04" db="EMBL/GenBank/DDBJ databases">
        <title>Flammeovirga sp. SR4, a novel species isolated from seawater.</title>
        <authorList>
            <person name="Wang X."/>
        </authorList>
    </citation>
    <scope>NUCLEOTIDE SEQUENCE [LARGE SCALE GENOMIC DNA]</scope>
    <source>
        <strain evidence="2 3">SR4</strain>
    </source>
</reference>
<keyword evidence="1" id="KW-0812">Transmembrane</keyword>
<dbReference type="Proteomes" id="UP000585050">
    <property type="component" value="Unassembled WGS sequence"/>
</dbReference>
<dbReference type="InterPro" id="IPR025250">
    <property type="entry name" value="DUF4199"/>
</dbReference>
<organism evidence="2 3">
    <name type="scientific">Flammeovirga agarivorans</name>
    <dbReference type="NCBI Taxonomy" id="2726742"/>
    <lineage>
        <taxon>Bacteria</taxon>
        <taxon>Pseudomonadati</taxon>
        <taxon>Bacteroidota</taxon>
        <taxon>Cytophagia</taxon>
        <taxon>Cytophagales</taxon>
        <taxon>Flammeovirgaceae</taxon>
        <taxon>Flammeovirga</taxon>
    </lineage>
</organism>
<dbReference type="Pfam" id="PF13858">
    <property type="entry name" value="DUF4199"/>
    <property type="match status" value="1"/>
</dbReference>
<sequence>MEEQTNKIQPLKFIRPDLFKIGVIFGVISSITLSLLVILFYYLDLSVFAKWKDTFFPPVYGFMFAASMAYFRFRVNQGRILIPQGLLIGLTLNITASTAYCFILNIILSTKVMGKAIINRHIESLTLILTEGKEQIAESLTEPEYIKQVEMLKDLSASNLAFDQAGRLFLWGLFLTFVFMLIIKKK</sequence>
<feature type="transmembrane region" description="Helical" evidence="1">
    <location>
        <begin position="55"/>
        <end position="73"/>
    </location>
</feature>
<evidence type="ECO:0000313" key="2">
    <source>
        <dbReference type="EMBL" id="NLR93116.1"/>
    </source>
</evidence>
<dbReference type="RefSeq" id="WP_168883822.1">
    <property type="nucleotide sequence ID" value="NZ_JABAIL010000005.1"/>
</dbReference>
<dbReference type="EMBL" id="JABAIL010000005">
    <property type="protein sequence ID" value="NLR93116.1"/>
    <property type="molecule type" value="Genomic_DNA"/>
</dbReference>
<keyword evidence="1" id="KW-1133">Transmembrane helix</keyword>
<feature type="transmembrane region" description="Helical" evidence="1">
    <location>
        <begin position="165"/>
        <end position="183"/>
    </location>
</feature>
<evidence type="ECO:0000256" key="1">
    <source>
        <dbReference type="SAM" id="Phobius"/>
    </source>
</evidence>
<proteinExistence type="predicted"/>
<feature type="transmembrane region" description="Helical" evidence="1">
    <location>
        <begin position="21"/>
        <end position="43"/>
    </location>
</feature>